<feature type="transmembrane region" description="Helical" evidence="7">
    <location>
        <begin position="377"/>
        <end position="395"/>
    </location>
</feature>
<dbReference type="PANTHER" id="PTHR43731:SF14">
    <property type="entry name" value="PRESENILIN-ASSOCIATED RHOMBOID-LIKE PROTEIN, MITOCHONDRIAL"/>
    <property type="match status" value="1"/>
</dbReference>
<sequence>GLPFRDTPISRPEAVAIFGNLLDANTVNRLLRFIHGRRVAGTLGDPSLSNPYDQQAFEAGLEWLRKHVPVDEVECAGLRAELELAEMEGDVMAKAQRAGLYEPNSQGQKDVYGKSGLDAIRRAKEKEFDEREARKKAQLRETRGIEHKTGMLEELSARSQVELRRPGEDPRLKYYLERAKVLPDTPPEMSKFQRLWPSGLVVLAFVTGCSIFATVYTPPKKEWRLWPDIPPAAATIIGLIFANAIVLGAWRVPALFRMLNKNFITVPGYPFAKSMIGSMFSHQQFSHFALNMGVLWFVGIRLHEDVGRGTFLAIYLSSGAVGTFTSLAFYVLRNNFTSSSLGASGALCGIVAAYLLMHSAEKVTFWGVPPDLDWLKVSTMTILSAVIAMEVFHMIRPISKRVGSHAGIDHWAHLGGYAAGIVGAEVVKAREQQRK</sequence>
<feature type="transmembrane region" description="Helical" evidence="7">
    <location>
        <begin position="339"/>
        <end position="357"/>
    </location>
</feature>
<protein>
    <submittedName>
        <fullName evidence="9">Rhomboid-domain-containing protein</fullName>
    </submittedName>
</protein>
<dbReference type="GO" id="GO:0004252">
    <property type="term" value="F:serine-type endopeptidase activity"/>
    <property type="evidence" value="ECO:0007669"/>
    <property type="project" value="InterPro"/>
</dbReference>
<organism evidence="9 10">
    <name type="scientific">Mollisia scopiformis</name>
    <name type="common">Conifer needle endophyte fungus</name>
    <name type="synonym">Phialocephala scopiformis</name>
    <dbReference type="NCBI Taxonomy" id="149040"/>
    <lineage>
        <taxon>Eukaryota</taxon>
        <taxon>Fungi</taxon>
        <taxon>Dikarya</taxon>
        <taxon>Ascomycota</taxon>
        <taxon>Pezizomycotina</taxon>
        <taxon>Leotiomycetes</taxon>
        <taxon>Helotiales</taxon>
        <taxon>Mollisiaceae</taxon>
        <taxon>Mollisia</taxon>
    </lineage>
</organism>
<dbReference type="InterPro" id="IPR022764">
    <property type="entry name" value="Peptidase_S54_rhomboid_dom"/>
</dbReference>
<keyword evidence="4" id="KW-0378">Hydrolase</keyword>
<dbReference type="STRING" id="149040.A0A194XJ50"/>
<evidence type="ECO:0000256" key="4">
    <source>
        <dbReference type="ARBA" id="ARBA00022801"/>
    </source>
</evidence>
<feature type="transmembrane region" description="Helical" evidence="7">
    <location>
        <begin position="285"/>
        <end position="303"/>
    </location>
</feature>
<dbReference type="SUPFAM" id="SSF144091">
    <property type="entry name" value="Rhomboid-like"/>
    <property type="match status" value="1"/>
</dbReference>
<feature type="transmembrane region" description="Helical" evidence="7">
    <location>
        <begin position="229"/>
        <end position="250"/>
    </location>
</feature>
<comment type="similarity">
    <text evidence="2">Belongs to the peptidase S54 family.</text>
</comment>
<dbReference type="OrthoDB" id="10260614at2759"/>
<dbReference type="Pfam" id="PF01694">
    <property type="entry name" value="Rhomboid"/>
    <property type="match status" value="1"/>
</dbReference>
<dbReference type="GeneID" id="28817988"/>
<dbReference type="InterPro" id="IPR050925">
    <property type="entry name" value="Rhomboid_protease_S54"/>
</dbReference>
<evidence type="ECO:0000256" key="1">
    <source>
        <dbReference type="ARBA" id="ARBA00004141"/>
    </source>
</evidence>
<evidence type="ECO:0000256" key="3">
    <source>
        <dbReference type="ARBA" id="ARBA00022692"/>
    </source>
</evidence>
<dbReference type="InParanoid" id="A0A194XJ50"/>
<evidence type="ECO:0000313" key="9">
    <source>
        <dbReference type="EMBL" id="KUJ20275.1"/>
    </source>
</evidence>
<feature type="non-terminal residue" evidence="9">
    <location>
        <position position="435"/>
    </location>
</feature>
<evidence type="ECO:0000256" key="7">
    <source>
        <dbReference type="SAM" id="Phobius"/>
    </source>
</evidence>
<dbReference type="Gene3D" id="1.20.1540.10">
    <property type="entry name" value="Rhomboid-like"/>
    <property type="match status" value="1"/>
</dbReference>
<feature type="transmembrane region" description="Helical" evidence="7">
    <location>
        <begin position="309"/>
        <end position="332"/>
    </location>
</feature>
<evidence type="ECO:0000256" key="6">
    <source>
        <dbReference type="ARBA" id="ARBA00023136"/>
    </source>
</evidence>
<feature type="non-terminal residue" evidence="9">
    <location>
        <position position="1"/>
    </location>
</feature>
<comment type="subcellular location">
    <subcellularLocation>
        <location evidence="1">Membrane</location>
        <topology evidence="1">Multi-pass membrane protein</topology>
    </subcellularLocation>
</comment>
<dbReference type="GO" id="GO:0016020">
    <property type="term" value="C:membrane"/>
    <property type="evidence" value="ECO:0007669"/>
    <property type="project" value="UniProtKB-SubCell"/>
</dbReference>
<dbReference type="AlphaFoldDB" id="A0A194XJ50"/>
<dbReference type="PANTHER" id="PTHR43731">
    <property type="entry name" value="RHOMBOID PROTEASE"/>
    <property type="match status" value="1"/>
</dbReference>
<dbReference type="RefSeq" id="XP_018074630.1">
    <property type="nucleotide sequence ID" value="XM_018208262.1"/>
</dbReference>
<keyword evidence="6 7" id="KW-0472">Membrane</keyword>
<gene>
    <name evidence="9" type="ORF">LY89DRAFT_547553</name>
</gene>
<dbReference type="EMBL" id="KQ947409">
    <property type="protein sequence ID" value="KUJ20275.1"/>
    <property type="molecule type" value="Genomic_DNA"/>
</dbReference>
<dbReference type="KEGG" id="psco:LY89DRAFT_547553"/>
<dbReference type="FunCoup" id="A0A194XJ50">
    <property type="interactions" value="641"/>
</dbReference>
<dbReference type="GO" id="GO:0006465">
    <property type="term" value="P:signal peptide processing"/>
    <property type="evidence" value="ECO:0007669"/>
    <property type="project" value="TreeGrafter"/>
</dbReference>
<proteinExistence type="inferred from homology"/>
<keyword evidence="5 7" id="KW-1133">Transmembrane helix</keyword>
<reference evidence="9 10" key="1">
    <citation type="submission" date="2015-10" db="EMBL/GenBank/DDBJ databases">
        <title>Full genome of DAOMC 229536 Phialocephala scopiformis, a fungal endophyte of spruce producing the potent anti-insectan compound rugulosin.</title>
        <authorList>
            <consortium name="DOE Joint Genome Institute"/>
            <person name="Walker A.K."/>
            <person name="Frasz S.L."/>
            <person name="Seifert K.A."/>
            <person name="Miller J.D."/>
            <person name="Mondo S.J."/>
            <person name="Labutti K."/>
            <person name="Lipzen A."/>
            <person name="Dockter R."/>
            <person name="Kennedy M."/>
            <person name="Grigoriev I.V."/>
            <person name="Spatafora J.W."/>
        </authorList>
    </citation>
    <scope>NUCLEOTIDE SEQUENCE [LARGE SCALE GENOMIC DNA]</scope>
    <source>
        <strain evidence="9 10">CBS 120377</strain>
    </source>
</reference>
<evidence type="ECO:0000313" key="10">
    <source>
        <dbReference type="Proteomes" id="UP000070700"/>
    </source>
</evidence>
<evidence type="ECO:0000256" key="2">
    <source>
        <dbReference type="ARBA" id="ARBA00009045"/>
    </source>
</evidence>
<dbReference type="InterPro" id="IPR035952">
    <property type="entry name" value="Rhomboid-like_sf"/>
</dbReference>
<keyword evidence="3 7" id="KW-0812">Transmembrane</keyword>
<dbReference type="Proteomes" id="UP000070700">
    <property type="component" value="Unassembled WGS sequence"/>
</dbReference>
<evidence type="ECO:0000256" key="5">
    <source>
        <dbReference type="ARBA" id="ARBA00022989"/>
    </source>
</evidence>
<feature type="transmembrane region" description="Helical" evidence="7">
    <location>
        <begin position="195"/>
        <end position="217"/>
    </location>
</feature>
<name>A0A194XJ50_MOLSC</name>
<evidence type="ECO:0000259" key="8">
    <source>
        <dbReference type="Pfam" id="PF01694"/>
    </source>
</evidence>
<keyword evidence="10" id="KW-1185">Reference proteome</keyword>
<feature type="domain" description="Peptidase S54 rhomboid" evidence="8">
    <location>
        <begin position="275"/>
        <end position="422"/>
    </location>
</feature>
<accession>A0A194XJ50</accession>